<proteinExistence type="predicted"/>
<keyword evidence="2" id="KW-1185">Reference proteome</keyword>
<accession>A0A8X6QFS4</accession>
<organism evidence="1 2">
    <name type="scientific">Nephila pilipes</name>
    <name type="common">Giant wood spider</name>
    <name type="synonym">Nephila maculata</name>
    <dbReference type="NCBI Taxonomy" id="299642"/>
    <lineage>
        <taxon>Eukaryota</taxon>
        <taxon>Metazoa</taxon>
        <taxon>Ecdysozoa</taxon>
        <taxon>Arthropoda</taxon>
        <taxon>Chelicerata</taxon>
        <taxon>Arachnida</taxon>
        <taxon>Araneae</taxon>
        <taxon>Araneomorphae</taxon>
        <taxon>Entelegynae</taxon>
        <taxon>Araneoidea</taxon>
        <taxon>Nephilidae</taxon>
        <taxon>Nephila</taxon>
    </lineage>
</organism>
<dbReference type="Proteomes" id="UP000887013">
    <property type="component" value="Unassembled WGS sequence"/>
</dbReference>
<evidence type="ECO:0000313" key="2">
    <source>
        <dbReference type="Proteomes" id="UP000887013"/>
    </source>
</evidence>
<evidence type="ECO:0000313" key="1">
    <source>
        <dbReference type="EMBL" id="GFU24838.1"/>
    </source>
</evidence>
<name>A0A8X6QFS4_NEPPI</name>
<comment type="caution">
    <text evidence="1">The sequence shown here is derived from an EMBL/GenBank/DDBJ whole genome shotgun (WGS) entry which is preliminary data.</text>
</comment>
<dbReference type="AlphaFoldDB" id="A0A8X6QFS4"/>
<reference evidence="1" key="1">
    <citation type="submission" date="2020-08" db="EMBL/GenBank/DDBJ databases">
        <title>Multicomponent nature underlies the extraordinary mechanical properties of spider dragline silk.</title>
        <authorList>
            <person name="Kono N."/>
            <person name="Nakamura H."/>
            <person name="Mori M."/>
            <person name="Yoshida Y."/>
            <person name="Ohtoshi R."/>
            <person name="Malay A.D."/>
            <person name="Moran D.A.P."/>
            <person name="Tomita M."/>
            <person name="Numata K."/>
            <person name="Arakawa K."/>
        </authorList>
    </citation>
    <scope>NUCLEOTIDE SEQUENCE</scope>
</reference>
<protein>
    <submittedName>
        <fullName evidence="1">Uncharacterized protein</fullName>
    </submittedName>
</protein>
<sequence length="82" mass="9246">MLICFLLPKESLSFVKECSTDSPECAAELSSWPKVGITDTQKPTKSSNKTRFIITCILSFDSLNVTELLLRSIGSYIFDYWS</sequence>
<dbReference type="EMBL" id="BMAW01032277">
    <property type="protein sequence ID" value="GFU24838.1"/>
    <property type="molecule type" value="Genomic_DNA"/>
</dbReference>
<gene>
    <name evidence="1" type="ORF">NPIL_20981</name>
</gene>